<dbReference type="InterPro" id="IPR043129">
    <property type="entry name" value="ATPase_NBD"/>
</dbReference>
<dbReference type="AlphaFoldDB" id="A0A318TWW5"/>
<sequence length="490" mass="52242">MTRILALDQGTTSTRAIVFDADLRPLATAQREFPQIFPAPGWVEHDPEAIWATVLSTIREALAQAGPVAALGLTNQRETVVIWDRATGVPIHNAIVWQDRRTADICAHLKAEGWEARITERTGLLLDPYFSGTKVKWLLDTLPGARERAERGELAFGTIDSFLIWRLTGGKVHATDATNAARTLLYDIGRNDWDAEICAALGVPRTMLPGVKDCAADFGVTDPALFGAAIPITGVAGDQQAATVGQACFAPGMMKSTYGTGCFALLNTGTERVVSRNRLLTTIAYRLNGETTYALEGSIFIAGAVVQWLRDGLGLIARAADTQALAEAADPAQGLVLVPAFTGLGAPYWSPDCRGAIFGLTRNSGPAEFARAALESVGLQTNDLLDAMRADWGAAGDSVLRVDGGMVASDWTMQFLADILGAPVDRPVVAETTALGAAYLAGLQAGICPPPDIFARRWALDRRFTPAMDATTRAAKRARWQRAVAAALAV</sequence>
<feature type="binding site" evidence="9">
    <location>
        <position position="238"/>
    </location>
    <ligand>
        <name>sn-glycerol 3-phosphate</name>
        <dbReference type="ChEBI" id="CHEBI:57597"/>
    </ligand>
</feature>
<evidence type="ECO:0000256" key="6">
    <source>
        <dbReference type="ARBA" id="ARBA00022798"/>
    </source>
</evidence>
<feature type="binding site" evidence="9">
    <location>
        <position position="11"/>
    </location>
    <ligand>
        <name>ADP</name>
        <dbReference type="ChEBI" id="CHEBI:456216"/>
    </ligand>
</feature>
<comment type="function">
    <text evidence="9">Key enzyme in the regulation of glycerol uptake and metabolism. Catalyzes the phosphorylation of glycerol to yield sn-glycerol 3-phosphate.</text>
</comment>
<evidence type="ECO:0000256" key="3">
    <source>
        <dbReference type="ARBA" id="ARBA00022679"/>
    </source>
</evidence>
<feature type="binding site" evidence="9">
    <location>
        <position position="12"/>
    </location>
    <ligand>
        <name>ATP</name>
        <dbReference type="ChEBI" id="CHEBI:30616"/>
    </ligand>
</feature>
<proteinExistence type="inferred from homology"/>
<evidence type="ECO:0000256" key="9">
    <source>
        <dbReference type="HAMAP-Rule" id="MF_00186"/>
    </source>
</evidence>
<evidence type="ECO:0000256" key="2">
    <source>
        <dbReference type="ARBA" id="ARBA00009156"/>
    </source>
</evidence>
<comment type="caution">
    <text evidence="9">Lacks conserved residue(s) required for the propagation of feature annotation.</text>
</comment>
<comment type="similarity">
    <text evidence="2 9 10">Belongs to the FGGY kinase family.</text>
</comment>
<dbReference type="GO" id="GO:0006072">
    <property type="term" value="P:glycerol-3-phosphate metabolic process"/>
    <property type="evidence" value="ECO:0007669"/>
    <property type="project" value="InterPro"/>
</dbReference>
<reference evidence="13 14" key="1">
    <citation type="submission" date="2018-06" db="EMBL/GenBank/DDBJ databases">
        <title>Genomic Encyclopedia of Type Strains, Phase III (KMG-III): the genomes of soil and plant-associated and newly described type strains.</title>
        <authorList>
            <person name="Whitman W."/>
        </authorList>
    </citation>
    <scope>NUCLEOTIDE SEQUENCE [LARGE SCALE GENOMIC DNA]</scope>
    <source>
        <strain evidence="13 14">JA737</strain>
    </source>
</reference>
<dbReference type="Proteomes" id="UP000247727">
    <property type="component" value="Unassembled WGS sequence"/>
</dbReference>
<feature type="domain" description="Carbohydrate kinase FGGY C-terminal" evidence="12">
    <location>
        <begin position="255"/>
        <end position="444"/>
    </location>
</feature>
<feature type="binding site" evidence="9">
    <location>
        <position position="405"/>
    </location>
    <ligand>
        <name>ADP</name>
        <dbReference type="ChEBI" id="CHEBI:456216"/>
    </ligand>
</feature>
<dbReference type="Pfam" id="PF00370">
    <property type="entry name" value="FGGY_N"/>
    <property type="match status" value="1"/>
</dbReference>
<accession>A0A318TWW5</accession>
<feature type="binding site" evidence="9">
    <location>
        <position position="77"/>
    </location>
    <ligand>
        <name>glycerol</name>
        <dbReference type="ChEBI" id="CHEBI:17754"/>
    </ligand>
</feature>
<dbReference type="PROSITE" id="PS00445">
    <property type="entry name" value="FGGY_KINASES_2"/>
    <property type="match status" value="1"/>
</dbReference>
<keyword evidence="14" id="KW-1185">Reference proteome</keyword>
<dbReference type="OrthoDB" id="9805576at2"/>
<comment type="pathway">
    <text evidence="1 9">Polyol metabolism; glycerol degradation via glycerol kinase pathway; sn-glycerol 3-phosphate from glycerol: step 1/1.</text>
</comment>
<dbReference type="InterPro" id="IPR018485">
    <property type="entry name" value="FGGY_C"/>
</dbReference>
<dbReference type="FunFam" id="3.30.420.40:FF:000007">
    <property type="entry name" value="Glycerol kinase"/>
    <property type="match status" value="1"/>
</dbReference>
<dbReference type="NCBIfam" id="TIGR01311">
    <property type="entry name" value="glycerol_kin"/>
    <property type="match status" value="1"/>
</dbReference>
<evidence type="ECO:0000259" key="11">
    <source>
        <dbReference type="Pfam" id="PF00370"/>
    </source>
</evidence>
<keyword evidence="4 9" id="KW-0547">Nucleotide-binding</keyword>
<dbReference type="EC" id="2.7.1.30" evidence="9"/>
<feature type="binding site" evidence="9">
    <location>
        <position position="11"/>
    </location>
    <ligand>
        <name>sn-glycerol 3-phosphate</name>
        <dbReference type="ChEBI" id="CHEBI:57597"/>
    </ligand>
</feature>
<dbReference type="Pfam" id="PF02782">
    <property type="entry name" value="FGGY_C"/>
    <property type="match status" value="1"/>
</dbReference>
<dbReference type="InterPro" id="IPR000577">
    <property type="entry name" value="Carb_kinase_FGGY"/>
</dbReference>
<dbReference type="InterPro" id="IPR018484">
    <property type="entry name" value="FGGY_N"/>
</dbReference>
<feature type="binding site" evidence="9">
    <location>
        <position position="238"/>
    </location>
    <ligand>
        <name>glycerol</name>
        <dbReference type="ChEBI" id="CHEBI:17754"/>
    </ligand>
</feature>
<dbReference type="PANTHER" id="PTHR10196:SF78">
    <property type="entry name" value="GLYCEROL KINASE"/>
    <property type="match status" value="1"/>
</dbReference>
<evidence type="ECO:0000259" key="12">
    <source>
        <dbReference type="Pfam" id="PF02782"/>
    </source>
</evidence>
<feature type="binding site" evidence="9">
    <location>
        <position position="303"/>
    </location>
    <ligand>
        <name>ATP</name>
        <dbReference type="ChEBI" id="CHEBI:30616"/>
    </ligand>
</feature>
<feature type="binding site" evidence="9">
    <location>
        <position position="11"/>
    </location>
    <ligand>
        <name>ATP</name>
        <dbReference type="ChEBI" id="CHEBI:30616"/>
    </ligand>
</feature>
<evidence type="ECO:0000256" key="4">
    <source>
        <dbReference type="ARBA" id="ARBA00022741"/>
    </source>
</evidence>
<comment type="caution">
    <text evidence="13">The sequence shown here is derived from an EMBL/GenBank/DDBJ whole genome shotgun (WGS) entry which is preliminary data.</text>
</comment>
<dbReference type="NCBIfam" id="NF000756">
    <property type="entry name" value="PRK00047.1"/>
    <property type="match status" value="1"/>
</dbReference>
<evidence type="ECO:0000256" key="1">
    <source>
        <dbReference type="ARBA" id="ARBA00005190"/>
    </source>
</evidence>
<feature type="binding site" evidence="9">
    <location>
        <position position="129"/>
    </location>
    <ligand>
        <name>sn-glycerol 3-phosphate</name>
        <dbReference type="ChEBI" id="CHEBI:57597"/>
    </ligand>
</feature>
<evidence type="ECO:0000256" key="10">
    <source>
        <dbReference type="RuleBase" id="RU003733"/>
    </source>
</evidence>
<keyword evidence="3 9" id="KW-0808">Transferase</keyword>
<feature type="domain" description="Carbohydrate kinase FGGY N-terminal" evidence="11">
    <location>
        <begin position="4"/>
        <end position="245"/>
    </location>
</feature>
<name>A0A318TWW5_9RHOB</name>
<evidence type="ECO:0000256" key="8">
    <source>
        <dbReference type="ARBA" id="ARBA00052101"/>
    </source>
</evidence>
<dbReference type="InterPro" id="IPR018483">
    <property type="entry name" value="Carb_kinase_FGGY_CS"/>
</dbReference>
<feature type="binding site" evidence="9">
    <location>
        <position position="78"/>
    </location>
    <ligand>
        <name>sn-glycerol 3-phosphate</name>
        <dbReference type="ChEBI" id="CHEBI:57597"/>
    </ligand>
</feature>
<feature type="binding site" evidence="9">
    <location>
        <position position="307"/>
    </location>
    <ligand>
        <name>ATP</name>
        <dbReference type="ChEBI" id="CHEBI:30616"/>
    </ligand>
</feature>
<feature type="binding site" evidence="9">
    <location>
        <position position="303"/>
    </location>
    <ligand>
        <name>ADP</name>
        <dbReference type="ChEBI" id="CHEBI:456216"/>
    </ligand>
</feature>
<feature type="binding site" evidence="9">
    <location>
        <position position="13"/>
    </location>
    <ligand>
        <name>ATP</name>
        <dbReference type="ChEBI" id="CHEBI:30616"/>
    </ligand>
</feature>
<comment type="catalytic activity">
    <reaction evidence="8 9">
        <text>glycerol + ATP = sn-glycerol 3-phosphate + ADP + H(+)</text>
        <dbReference type="Rhea" id="RHEA:21644"/>
        <dbReference type="ChEBI" id="CHEBI:15378"/>
        <dbReference type="ChEBI" id="CHEBI:17754"/>
        <dbReference type="ChEBI" id="CHEBI:30616"/>
        <dbReference type="ChEBI" id="CHEBI:57597"/>
        <dbReference type="ChEBI" id="CHEBI:456216"/>
        <dbReference type="EC" id="2.7.1.30"/>
    </reaction>
</comment>
<protein>
    <recommendedName>
        <fullName evidence="9">Glycerol kinase</fullName>
        <ecNumber evidence="9">2.7.1.30</ecNumber>
    </recommendedName>
    <alternativeName>
        <fullName evidence="9">ATP:glycerol 3-phosphotransferase</fullName>
    </alternativeName>
    <alternativeName>
        <fullName evidence="9">Glycerokinase</fullName>
        <shortName evidence="9">GK</shortName>
    </alternativeName>
</protein>
<dbReference type="InterPro" id="IPR005999">
    <property type="entry name" value="Glycerol_kin"/>
</dbReference>
<feature type="binding site" evidence="9">
    <location>
        <position position="260"/>
    </location>
    <ligand>
        <name>ATP</name>
        <dbReference type="ChEBI" id="CHEBI:30616"/>
    </ligand>
</feature>
<feature type="binding site" evidence="9">
    <location>
        <position position="405"/>
    </location>
    <ligand>
        <name>ATP</name>
        <dbReference type="ChEBI" id="CHEBI:30616"/>
    </ligand>
</feature>
<evidence type="ECO:0000313" key="13">
    <source>
        <dbReference type="EMBL" id="PYF09346.1"/>
    </source>
</evidence>
<keyword evidence="7 9" id="KW-0067">ATP-binding</keyword>
<feature type="binding site" evidence="9">
    <location>
        <position position="15"/>
    </location>
    <ligand>
        <name>ADP</name>
        <dbReference type="ChEBI" id="CHEBI:456216"/>
    </ligand>
</feature>
<feature type="binding site" evidence="9">
    <location>
        <position position="129"/>
    </location>
    <ligand>
        <name>glycerol</name>
        <dbReference type="ChEBI" id="CHEBI:17754"/>
    </ligand>
</feature>
<dbReference type="PIRSF" id="PIRSF000538">
    <property type="entry name" value="GlpK"/>
    <property type="match status" value="1"/>
</dbReference>
<dbReference type="GO" id="GO:0005524">
    <property type="term" value="F:ATP binding"/>
    <property type="evidence" value="ECO:0007669"/>
    <property type="project" value="UniProtKB-UniRule"/>
</dbReference>
<dbReference type="RefSeq" id="WP_110806140.1">
    <property type="nucleotide sequence ID" value="NZ_QJTK01000009.1"/>
</dbReference>
<dbReference type="PANTHER" id="PTHR10196">
    <property type="entry name" value="SUGAR KINASE"/>
    <property type="match status" value="1"/>
</dbReference>
<dbReference type="CDD" id="cd07786">
    <property type="entry name" value="FGGY_EcGK_like"/>
    <property type="match status" value="1"/>
</dbReference>
<dbReference type="HAMAP" id="MF_00186">
    <property type="entry name" value="Glycerol_kin"/>
    <property type="match status" value="1"/>
</dbReference>
<dbReference type="Gene3D" id="3.30.420.40">
    <property type="match status" value="2"/>
</dbReference>
<feature type="binding site" evidence="9">
    <location>
        <position position="78"/>
    </location>
    <ligand>
        <name>glycerol</name>
        <dbReference type="ChEBI" id="CHEBI:17754"/>
    </ligand>
</feature>
<dbReference type="GO" id="GO:0005829">
    <property type="term" value="C:cytosol"/>
    <property type="evidence" value="ECO:0007669"/>
    <property type="project" value="TreeGrafter"/>
</dbReference>
<feature type="binding site" evidence="9">
    <location>
        <position position="239"/>
    </location>
    <ligand>
        <name>glycerol</name>
        <dbReference type="ChEBI" id="CHEBI:17754"/>
    </ligand>
</feature>
<keyword evidence="5 9" id="KW-0418">Kinase</keyword>
<dbReference type="UniPathway" id="UPA00618">
    <property type="reaction ID" value="UER00672"/>
</dbReference>
<dbReference type="GO" id="GO:0004370">
    <property type="term" value="F:glycerol kinase activity"/>
    <property type="evidence" value="ECO:0007669"/>
    <property type="project" value="UniProtKB-UniRule"/>
</dbReference>
<dbReference type="SUPFAM" id="SSF53067">
    <property type="entry name" value="Actin-like ATPase domain"/>
    <property type="match status" value="2"/>
</dbReference>
<dbReference type="EMBL" id="QJTK01000009">
    <property type="protein sequence ID" value="PYF09346.1"/>
    <property type="molecule type" value="Genomic_DNA"/>
</dbReference>
<gene>
    <name evidence="9" type="primary">glpK</name>
    <name evidence="13" type="ORF">C8J30_10992</name>
</gene>
<evidence type="ECO:0000256" key="7">
    <source>
        <dbReference type="ARBA" id="ARBA00022840"/>
    </source>
</evidence>
<organism evidence="13 14">
    <name type="scientific">Rhodobacter viridis</name>
    <dbReference type="NCBI Taxonomy" id="1054202"/>
    <lineage>
        <taxon>Bacteria</taxon>
        <taxon>Pseudomonadati</taxon>
        <taxon>Pseudomonadota</taxon>
        <taxon>Alphaproteobacteria</taxon>
        <taxon>Rhodobacterales</taxon>
        <taxon>Rhodobacter group</taxon>
        <taxon>Rhodobacter</taxon>
    </lineage>
</organism>
<evidence type="ECO:0000313" key="14">
    <source>
        <dbReference type="Proteomes" id="UP000247727"/>
    </source>
</evidence>
<feature type="binding site" evidence="9">
    <location>
        <position position="77"/>
    </location>
    <ligand>
        <name>sn-glycerol 3-phosphate</name>
        <dbReference type="ChEBI" id="CHEBI:57597"/>
    </ligand>
</feature>
<feature type="binding site" evidence="9">
    <location>
        <position position="260"/>
    </location>
    <ligand>
        <name>ADP</name>
        <dbReference type="ChEBI" id="CHEBI:456216"/>
    </ligand>
</feature>
<dbReference type="FunFam" id="3.30.420.40:FF:000008">
    <property type="entry name" value="Glycerol kinase"/>
    <property type="match status" value="1"/>
</dbReference>
<comment type="activity regulation">
    <text evidence="9">Inhibited by fructose 1,6-bisphosphate (FBP).</text>
</comment>
<evidence type="ECO:0000256" key="5">
    <source>
        <dbReference type="ARBA" id="ARBA00022777"/>
    </source>
</evidence>
<keyword evidence="6 9" id="KW-0319">Glycerol metabolism</keyword>
<dbReference type="GO" id="GO:0019563">
    <property type="term" value="P:glycerol catabolic process"/>
    <property type="evidence" value="ECO:0007669"/>
    <property type="project" value="UniProtKB-UniRule"/>
</dbReference>